<dbReference type="Proteomes" id="UP001500051">
    <property type="component" value="Unassembled WGS sequence"/>
</dbReference>
<feature type="signal peptide" evidence="2">
    <location>
        <begin position="1"/>
        <end position="23"/>
    </location>
</feature>
<reference evidence="4" key="1">
    <citation type="journal article" date="2019" name="Int. J. Syst. Evol. Microbiol.">
        <title>The Global Catalogue of Microorganisms (GCM) 10K type strain sequencing project: providing services to taxonomists for standard genome sequencing and annotation.</title>
        <authorList>
            <consortium name="The Broad Institute Genomics Platform"/>
            <consortium name="The Broad Institute Genome Sequencing Center for Infectious Disease"/>
            <person name="Wu L."/>
            <person name="Ma J."/>
        </authorList>
    </citation>
    <scope>NUCLEOTIDE SEQUENCE [LARGE SCALE GENOMIC DNA]</scope>
    <source>
        <strain evidence="4">JCM 16548</strain>
    </source>
</reference>
<comment type="caution">
    <text evidence="3">The sequence shown here is derived from an EMBL/GenBank/DDBJ whole genome shotgun (WGS) entry which is preliminary data.</text>
</comment>
<evidence type="ECO:0000256" key="2">
    <source>
        <dbReference type="SAM" id="SignalP"/>
    </source>
</evidence>
<feature type="chain" id="PRO_5046178378" evidence="2">
    <location>
        <begin position="24"/>
        <end position="82"/>
    </location>
</feature>
<proteinExistence type="predicted"/>
<protein>
    <submittedName>
        <fullName evidence="3">Uncharacterized protein</fullName>
    </submittedName>
</protein>
<sequence>MRTSTLTTIAAAVLAGGTVGLLAGCTTPAPEASVSPAATPSARPSDTLPPGATGARAPLGLEVRYVDADGKFQTVAPKDFRR</sequence>
<evidence type="ECO:0000313" key="4">
    <source>
        <dbReference type="Proteomes" id="UP001500051"/>
    </source>
</evidence>
<evidence type="ECO:0000313" key="3">
    <source>
        <dbReference type="EMBL" id="GAA3711818.1"/>
    </source>
</evidence>
<accession>A0ABP7E0Y7</accession>
<organism evidence="3 4">
    <name type="scientific">Microlunatus aurantiacus</name>
    <dbReference type="NCBI Taxonomy" id="446786"/>
    <lineage>
        <taxon>Bacteria</taxon>
        <taxon>Bacillati</taxon>
        <taxon>Actinomycetota</taxon>
        <taxon>Actinomycetes</taxon>
        <taxon>Propionibacteriales</taxon>
        <taxon>Propionibacteriaceae</taxon>
        <taxon>Microlunatus</taxon>
    </lineage>
</organism>
<dbReference type="RefSeq" id="WP_344813541.1">
    <property type="nucleotide sequence ID" value="NZ_BAAAYX010000013.1"/>
</dbReference>
<dbReference type="PROSITE" id="PS51257">
    <property type="entry name" value="PROKAR_LIPOPROTEIN"/>
    <property type="match status" value="1"/>
</dbReference>
<evidence type="ECO:0000256" key="1">
    <source>
        <dbReference type="SAM" id="MobiDB-lite"/>
    </source>
</evidence>
<keyword evidence="4" id="KW-1185">Reference proteome</keyword>
<gene>
    <name evidence="3" type="ORF">GCM10022204_33310</name>
</gene>
<name>A0ABP7E0Y7_9ACTN</name>
<dbReference type="EMBL" id="BAAAYX010000013">
    <property type="protein sequence ID" value="GAA3711818.1"/>
    <property type="molecule type" value="Genomic_DNA"/>
</dbReference>
<feature type="region of interest" description="Disordered" evidence="1">
    <location>
        <begin position="30"/>
        <end position="56"/>
    </location>
</feature>
<keyword evidence="2" id="KW-0732">Signal</keyword>